<protein>
    <submittedName>
        <fullName evidence="1">Uncharacterized protein</fullName>
    </submittedName>
</protein>
<dbReference type="Proteomes" id="UP001634394">
    <property type="component" value="Unassembled WGS sequence"/>
</dbReference>
<sequence>MTHDVLLFSSYNQNKCFKIMLVYQDRHGSYKDAIALILWISRKYLLGVGTQKSSVISVYDVGRRTMNCANRQSSGLLVFCLYLGIHGICPCDHKGEAPFPTLADGKKQIVEIELYRVIEP</sequence>
<organism evidence="1 2">
    <name type="scientific">Sinanodonta woodiana</name>
    <name type="common">Chinese pond mussel</name>
    <name type="synonym">Anodonta woodiana</name>
    <dbReference type="NCBI Taxonomy" id="1069815"/>
    <lineage>
        <taxon>Eukaryota</taxon>
        <taxon>Metazoa</taxon>
        <taxon>Spiralia</taxon>
        <taxon>Lophotrochozoa</taxon>
        <taxon>Mollusca</taxon>
        <taxon>Bivalvia</taxon>
        <taxon>Autobranchia</taxon>
        <taxon>Heteroconchia</taxon>
        <taxon>Palaeoheterodonta</taxon>
        <taxon>Unionida</taxon>
        <taxon>Unionoidea</taxon>
        <taxon>Unionidae</taxon>
        <taxon>Unioninae</taxon>
        <taxon>Sinanodonta</taxon>
    </lineage>
</organism>
<evidence type="ECO:0000313" key="1">
    <source>
        <dbReference type="EMBL" id="KAL3859613.1"/>
    </source>
</evidence>
<dbReference type="AlphaFoldDB" id="A0ABD3VFT4"/>
<comment type="caution">
    <text evidence="1">The sequence shown here is derived from an EMBL/GenBank/DDBJ whole genome shotgun (WGS) entry which is preliminary data.</text>
</comment>
<name>A0ABD3VFT4_SINWO</name>
<proteinExistence type="predicted"/>
<dbReference type="EMBL" id="JBJQND010000012">
    <property type="protein sequence ID" value="KAL3859613.1"/>
    <property type="molecule type" value="Genomic_DNA"/>
</dbReference>
<gene>
    <name evidence="1" type="ORF">ACJMK2_009827</name>
</gene>
<reference evidence="1 2" key="1">
    <citation type="submission" date="2024-11" db="EMBL/GenBank/DDBJ databases">
        <title>Chromosome-level genome assembly of the freshwater bivalve Anodonta woodiana.</title>
        <authorList>
            <person name="Chen X."/>
        </authorList>
    </citation>
    <scope>NUCLEOTIDE SEQUENCE [LARGE SCALE GENOMIC DNA]</scope>
    <source>
        <strain evidence="1">MN2024</strain>
        <tissue evidence="1">Gills</tissue>
    </source>
</reference>
<evidence type="ECO:0000313" key="2">
    <source>
        <dbReference type="Proteomes" id="UP001634394"/>
    </source>
</evidence>
<keyword evidence="2" id="KW-1185">Reference proteome</keyword>
<accession>A0ABD3VFT4</accession>